<reference evidence="1 2" key="1">
    <citation type="submission" date="2016-10" db="EMBL/GenBank/DDBJ databases">
        <authorList>
            <person name="de Groot N.N."/>
        </authorList>
    </citation>
    <scope>NUCLEOTIDE SEQUENCE [LARGE SCALE GENOMIC DNA]</scope>
    <source>
        <strain evidence="1 2">DSM 21650</strain>
    </source>
</reference>
<accession>A0A1H3MJS2</accession>
<organism evidence="1 2">
    <name type="scientific">Proteiniborus ethanoligenes</name>
    <dbReference type="NCBI Taxonomy" id="415015"/>
    <lineage>
        <taxon>Bacteria</taxon>
        <taxon>Bacillati</taxon>
        <taxon>Bacillota</taxon>
        <taxon>Clostridia</taxon>
        <taxon>Eubacteriales</taxon>
        <taxon>Proteiniborus</taxon>
    </lineage>
</organism>
<dbReference type="AlphaFoldDB" id="A0A1H3MJS2"/>
<keyword evidence="2" id="KW-1185">Reference proteome</keyword>
<dbReference type="Proteomes" id="UP000198625">
    <property type="component" value="Unassembled WGS sequence"/>
</dbReference>
<dbReference type="STRING" id="415015.SAMN05660462_00825"/>
<sequence>MLSSHNSQFSIQKEVISMKFGPRKPSLKKRISARTSIKRQVVHRAGLKMPKGYGWVRNPKKYMYNKVYNRTTFDIFKLFKKLFK</sequence>
<proteinExistence type="predicted"/>
<evidence type="ECO:0000313" key="1">
    <source>
        <dbReference type="EMBL" id="SDY76379.1"/>
    </source>
</evidence>
<dbReference type="EMBL" id="FNQE01000007">
    <property type="protein sequence ID" value="SDY76379.1"/>
    <property type="molecule type" value="Genomic_DNA"/>
</dbReference>
<evidence type="ECO:0000313" key="2">
    <source>
        <dbReference type="Proteomes" id="UP000198625"/>
    </source>
</evidence>
<gene>
    <name evidence="1" type="ORF">SAMN05660462_00825</name>
</gene>
<evidence type="ECO:0008006" key="3">
    <source>
        <dbReference type="Google" id="ProtNLM"/>
    </source>
</evidence>
<protein>
    <recommendedName>
        <fullName evidence="3">Phage protein</fullName>
    </recommendedName>
</protein>
<name>A0A1H3MJS2_9FIRM</name>